<name>A0A9W6FTM3_9BACT</name>
<dbReference type="EMBL" id="BSDR01000001">
    <property type="protein sequence ID" value="GLI34280.1"/>
    <property type="molecule type" value="Genomic_DNA"/>
</dbReference>
<evidence type="ECO:0000313" key="2">
    <source>
        <dbReference type="Proteomes" id="UP001144372"/>
    </source>
</evidence>
<sequence length="188" mass="20177">MFGSRLMVSLLILVGLLFCVPTHSQAMMVGLSTKELTGNSELALVGRVEKVNSHWNADGTMIFTTAEIRVEEPLKGDASPGQTVTVTCEGGEVGNMGLRVSDSATFTRGEKVIVFLEPEAKQVAEARAKPHSQLGGAYKLVGKAQGKYTVDKDGIARKKGFSLAGKSESVENDIPEANLVDKIKREVR</sequence>
<accession>A0A9W6FTM3</accession>
<protein>
    <submittedName>
        <fullName evidence="1">Uncharacterized protein</fullName>
    </submittedName>
</protein>
<proteinExistence type="predicted"/>
<dbReference type="RefSeq" id="WP_281793537.1">
    <property type="nucleotide sequence ID" value="NZ_BSDR01000001.1"/>
</dbReference>
<keyword evidence="2" id="KW-1185">Reference proteome</keyword>
<dbReference type="Proteomes" id="UP001144372">
    <property type="component" value="Unassembled WGS sequence"/>
</dbReference>
<reference evidence="1" key="1">
    <citation type="submission" date="2022-12" db="EMBL/GenBank/DDBJ databases">
        <title>Reference genome sequencing for broad-spectrum identification of bacterial and archaeal isolates by mass spectrometry.</title>
        <authorList>
            <person name="Sekiguchi Y."/>
            <person name="Tourlousse D.M."/>
        </authorList>
    </citation>
    <scope>NUCLEOTIDE SEQUENCE</scope>
    <source>
        <strain evidence="1">ASRB1</strain>
    </source>
</reference>
<comment type="caution">
    <text evidence="1">The sequence shown here is derived from an EMBL/GenBank/DDBJ whole genome shotgun (WGS) entry which is preliminary data.</text>
</comment>
<dbReference type="AlphaFoldDB" id="A0A9W6FTM3"/>
<organism evidence="1 2">
    <name type="scientific">Desulforhabdus amnigena</name>
    <dbReference type="NCBI Taxonomy" id="40218"/>
    <lineage>
        <taxon>Bacteria</taxon>
        <taxon>Pseudomonadati</taxon>
        <taxon>Thermodesulfobacteriota</taxon>
        <taxon>Syntrophobacteria</taxon>
        <taxon>Syntrophobacterales</taxon>
        <taxon>Syntrophobacteraceae</taxon>
        <taxon>Desulforhabdus</taxon>
    </lineage>
</organism>
<evidence type="ECO:0000313" key="1">
    <source>
        <dbReference type="EMBL" id="GLI34280.1"/>
    </source>
</evidence>
<gene>
    <name evidence="1" type="ORF">DAMNIGENAA_17130</name>
</gene>